<dbReference type="Pfam" id="PF13738">
    <property type="entry name" value="Pyr_redox_3"/>
    <property type="match status" value="1"/>
</dbReference>
<dbReference type="Gene3D" id="3.50.50.60">
    <property type="entry name" value="FAD/NAD(P)-binding domain"/>
    <property type="match status" value="1"/>
</dbReference>
<gene>
    <name evidence="2" type="ORF">AV926_02295</name>
</gene>
<dbReference type="GO" id="GO:0050660">
    <property type="term" value="F:flavin adenine dinucleotide binding"/>
    <property type="evidence" value="ECO:0007669"/>
    <property type="project" value="TreeGrafter"/>
</dbReference>
<name>A0A165PX52_9FLAO</name>
<evidence type="ECO:0008006" key="4">
    <source>
        <dbReference type="Google" id="ProtNLM"/>
    </source>
</evidence>
<dbReference type="PRINTS" id="PR00469">
    <property type="entry name" value="PNDRDTASEII"/>
</dbReference>
<dbReference type="SUPFAM" id="SSF51905">
    <property type="entry name" value="FAD/NAD(P)-binding domain"/>
    <property type="match status" value="2"/>
</dbReference>
<dbReference type="GO" id="GO:0004497">
    <property type="term" value="F:monooxygenase activity"/>
    <property type="evidence" value="ECO:0007669"/>
    <property type="project" value="TreeGrafter"/>
</dbReference>
<keyword evidence="1" id="KW-0560">Oxidoreductase</keyword>
<dbReference type="Proteomes" id="UP000076630">
    <property type="component" value="Unassembled WGS sequence"/>
</dbReference>
<comment type="caution">
    <text evidence="2">The sequence shown here is derived from an EMBL/GenBank/DDBJ whole genome shotgun (WGS) entry which is preliminary data.</text>
</comment>
<dbReference type="OrthoDB" id="9778740at2"/>
<dbReference type="PANTHER" id="PTHR43539:SF78">
    <property type="entry name" value="FLAVIN-CONTAINING MONOOXYGENASE"/>
    <property type="match status" value="1"/>
</dbReference>
<organism evidence="2 3">
    <name type="scientific">Myroides marinus</name>
    <dbReference type="NCBI Taxonomy" id="703342"/>
    <lineage>
        <taxon>Bacteria</taxon>
        <taxon>Pseudomonadati</taxon>
        <taxon>Bacteroidota</taxon>
        <taxon>Flavobacteriia</taxon>
        <taxon>Flavobacteriales</taxon>
        <taxon>Flavobacteriaceae</taxon>
        <taxon>Myroides</taxon>
    </lineage>
</organism>
<dbReference type="InterPro" id="IPR036188">
    <property type="entry name" value="FAD/NAD-bd_sf"/>
</dbReference>
<dbReference type="InterPro" id="IPR050982">
    <property type="entry name" value="Auxin_biosynth/cation_transpt"/>
</dbReference>
<sequence>MRQIEQQHYDVIVIGGGQAGLAISYLLKQDNINHVVLERNQIANSWVNQRWDSFKLNTPNWMNLLPGMTLSENDDKEAFKTNAQYIDTLVRYVHENDLPVVEHCEVTAVHHHNDLFDLTVIYQGTFKKLSANQVVVASGKMSDFENPLFANPLASNIKQINVGEYKNPSQVSGNVLIVGSGQSGVQIAEELAQSMYPNKDKIYLATSEVARSPRRYRGKDMMEWLTIIGAMDQRTDELEDINMSLQTQPQVSGVGQYGHTVSLQSLHELGVIHVGKLLTTRKDSFEFNDKLKQYIVYADKSSEKLKALVDGYLTKTGELSLYPNVDIDKADHNDPSFICASDLTTLDFDQVDTVIWAIGYKAKFNYLHIPGVLNEKGQPIQTNGISVQKGLYYLGFPWMIKRKSGIIFGVAEDAQTIKDEMRVK</sequence>
<dbReference type="EMBL" id="LQNU01000116">
    <property type="protein sequence ID" value="KZE72859.1"/>
    <property type="molecule type" value="Genomic_DNA"/>
</dbReference>
<dbReference type="RefSeq" id="WP_038988230.1">
    <property type="nucleotide sequence ID" value="NZ_JACAJN010000021.1"/>
</dbReference>
<accession>A0A165PX52</accession>
<dbReference type="PRINTS" id="PR00368">
    <property type="entry name" value="FADPNR"/>
</dbReference>
<evidence type="ECO:0000256" key="1">
    <source>
        <dbReference type="ARBA" id="ARBA00023002"/>
    </source>
</evidence>
<dbReference type="AlphaFoldDB" id="A0A165PX52"/>
<reference evidence="2 3" key="1">
    <citation type="submission" date="2016-01" db="EMBL/GenBank/DDBJ databases">
        <title>Whole genome sequencing of Myroides marinus L41.</title>
        <authorList>
            <person name="Hong K.W."/>
        </authorList>
    </citation>
    <scope>NUCLEOTIDE SEQUENCE [LARGE SCALE GENOMIC DNA]</scope>
    <source>
        <strain evidence="2 3">L41</strain>
    </source>
</reference>
<proteinExistence type="predicted"/>
<evidence type="ECO:0000313" key="2">
    <source>
        <dbReference type="EMBL" id="KZE72859.1"/>
    </source>
</evidence>
<keyword evidence="3" id="KW-1185">Reference proteome</keyword>
<dbReference type="PANTHER" id="PTHR43539">
    <property type="entry name" value="FLAVIN-BINDING MONOOXYGENASE-LIKE PROTEIN (AFU_ORTHOLOGUE AFUA_4G09220)"/>
    <property type="match status" value="1"/>
</dbReference>
<protein>
    <recommendedName>
        <fullName evidence="4">Flavoprotein involved in K+ transport</fullName>
    </recommendedName>
</protein>
<evidence type="ECO:0000313" key="3">
    <source>
        <dbReference type="Proteomes" id="UP000076630"/>
    </source>
</evidence>